<feature type="region of interest" description="Disordered" evidence="1">
    <location>
        <begin position="1"/>
        <end position="24"/>
    </location>
</feature>
<keyword evidence="3" id="KW-1185">Reference proteome</keyword>
<proteinExistence type="predicted"/>
<accession>A0A843X9S0</accession>
<organism evidence="2 3">
    <name type="scientific">Colocasia esculenta</name>
    <name type="common">Wild taro</name>
    <name type="synonym">Arum esculentum</name>
    <dbReference type="NCBI Taxonomy" id="4460"/>
    <lineage>
        <taxon>Eukaryota</taxon>
        <taxon>Viridiplantae</taxon>
        <taxon>Streptophyta</taxon>
        <taxon>Embryophyta</taxon>
        <taxon>Tracheophyta</taxon>
        <taxon>Spermatophyta</taxon>
        <taxon>Magnoliopsida</taxon>
        <taxon>Liliopsida</taxon>
        <taxon>Araceae</taxon>
        <taxon>Aroideae</taxon>
        <taxon>Colocasieae</taxon>
        <taxon>Colocasia</taxon>
    </lineage>
</organism>
<evidence type="ECO:0000256" key="1">
    <source>
        <dbReference type="SAM" id="MobiDB-lite"/>
    </source>
</evidence>
<evidence type="ECO:0000313" key="3">
    <source>
        <dbReference type="Proteomes" id="UP000652761"/>
    </source>
</evidence>
<dbReference type="AlphaFoldDB" id="A0A843X9S0"/>
<name>A0A843X9S0_COLES</name>
<gene>
    <name evidence="2" type="ORF">Taro_049006</name>
</gene>
<sequence length="179" mass="20372">MEISSPMVGLPSSRRGSLEGVARRRIKVSTPWTPALSPASSDMDANFSELHALQSPEFREQASSPIGELSPTPRLREVGVAERRPVRTSRDVTSGRSSRPRHRQVLYFPHRHLWTMEYSCKVWCKPCRRRLIPRQHSRLSWRLSCRQPYSILSTDQAPQTPVFAFCLVLSTDSNLSVDS</sequence>
<comment type="caution">
    <text evidence="2">The sequence shown here is derived from an EMBL/GenBank/DDBJ whole genome shotgun (WGS) entry which is preliminary data.</text>
</comment>
<dbReference type="Proteomes" id="UP000652761">
    <property type="component" value="Unassembled WGS sequence"/>
</dbReference>
<reference evidence="2" key="1">
    <citation type="submission" date="2017-07" db="EMBL/GenBank/DDBJ databases">
        <title>Taro Niue Genome Assembly and Annotation.</title>
        <authorList>
            <person name="Atibalentja N."/>
            <person name="Keating K."/>
            <person name="Fields C.J."/>
        </authorList>
    </citation>
    <scope>NUCLEOTIDE SEQUENCE</scope>
    <source>
        <strain evidence="2">Niue_2</strain>
        <tissue evidence="2">Leaf</tissue>
    </source>
</reference>
<protein>
    <submittedName>
        <fullName evidence="2">Uncharacterized protein</fullName>
    </submittedName>
</protein>
<dbReference type="EMBL" id="NMUH01006820">
    <property type="protein sequence ID" value="MQM16053.1"/>
    <property type="molecule type" value="Genomic_DNA"/>
</dbReference>
<evidence type="ECO:0000313" key="2">
    <source>
        <dbReference type="EMBL" id="MQM16053.1"/>
    </source>
</evidence>